<dbReference type="GO" id="GO:0005886">
    <property type="term" value="C:plasma membrane"/>
    <property type="evidence" value="ECO:0000318"/>
    <property type="project" value="GO_Central"/>
</dbReference>
<keyword evidence="2" id="KW-1003">Cell membrane</keyword>
<evidence type="ECO:0000256" key="8">
    <source>
        <dbReference type="ARBA" id="ARBA00023224"/>
    </source>
</evidence>
<dbReference type="PROSITE" id="PS00237">
    <property type="entry name" value="G_PROTEIN_RECEP_F1_1"/>
    <property type="match status" value="1"/>
</dbReference>
<keyword evidence="6 10" id="KW-0472">Membrane</keyword>
<dbReference type="Pfam" id="PF00001">
    <property type="entry name" value="7tm_1"/>
    <property type="match status" value="1"/>
</dbReference>
<feature type="transmembrane region" description="Helical" evidence="10">
    <location>
        <begin position="289"/>
        <end position="309"/>
    </location>
</feature>
<reference evidence="13" key="1">
    <citation type="submission" date="2015-02" db="EMBL/GenBank/DDBJ databases">
        <title>Genome sequencing for Strongylocentrotus purpuratus.</title>
        <authorList>
            <person name="Murali S."/>
            <person name="Liu Y."/>
            <person name="Vee V."/>
            <person name="English A."/>
            <person name="Wang M."/>
            <person name="Skinner E."/>
            <person name="Han Y."/>
            <person name="Muzny D.M."/>
            <person name="Worley K.C."/>
            <person name="Gibbs R.A."/>
        </authorList>
    </citation>
    <scope>NUCLEOTIDE SEQUENCE</scope>
</reference>
<dbReference type="GO" id="GO:0007218">
    <property type="term" value="P:neuropeptide signaling pathway"/>
    <property type="evidence" value="ECO:0000318"/>
    <property type="project" value="GO_Central"/>
</dbReference>
<evidence type="ECO:0000313" key="12">
    <source>
        <dbReference type="EnsemblMetazoa" id="XP_030837888"/>
    </source>
</evidence>
<dbReference type="CDD" id="cd00637">
    <property type="entry name" value="7tm_classA_rhodopsin-like"/>
    <property type="match status" value="1"/>
</dbReference>
<keyword evidence="5 9" id="KW-0297">G-protein coupled receptor</keyword>
<evidence type="ECO:0000256" key="3">
    <source>
        <dbReference type="ARBA" id="ARBA00022692"/>
    </source>
</evidence>
<evidence type="ECO:0000256" key="9">
    <source>
        <dbReference type="RuleBase" id="RU000688"/>
    </source>
</evidence>
<evidence type="ECO:0000256" key="4">
    <source>
        <dbReference type="ARBA" id="ARBA00022989"/>
    </source>
</evidence>
<keyword evidence="4 10" id="KW-1133">Transmembrane helix</keyword>
<dbReference type="Proteomes" id="UP000007110">
    <property type="component" value="Unassembled WGS sequence"/>
</dbReference>
<evidence type="ECO:0000256" key="1">
    <source>
        <dbReference type="ARBA" id="ARBA00004651"/>
    </source>
</evidence>
<evidence type="ECO:0000256" key="5">
    <source>
        <dbReference type="ARBA" id="ARBA00023040"/>
    </source>
</evidence>
<dbReference type="PANTHER" id="PTHR24229:SF40">
    <property type="entry name" value="ALLATOSTATIN C RECEPTOR 1-RELATED"/>
    <property type="match status" value="1"/>
</dbReference>
<protein>
    <recommendedName>
        <fullName evidence="11">G-protein coupled receptors family 1 profile domain-containing protein</fullName>
    </recommendedName>
</protein>
<organism evidence="12 13">
    <name type="scientific">Strongylocentrotus purpuratus</name>
    <name type="common">Purple sea urchin</name>
    <dbReference type="NCBI Taxonomy" id="7668"/>
    <lineage>
        <taxon>Eukaryota</taxon>
        <taxon>Metazoa</taxon>
        <taxon>Echinodermata</taxon>
        <taxon>Eleutherozoa</taxon>
        <taxon>Echinozoa</taxon>
        <taxon>Echinoidea</taxon>
        <taxon>Euechinoidea</taxon>
        <taxon>Echinacea</taxon>
        <taxon>Camarodonta</taxon>
        <taxon>Echinidea</taxon>
        <taxon>Strongylocentrotidae</taxon>
        <taxon>Strongylocentrotus</taxon>
    </lineage>
</organism>
<comment type="subcellular location">
    <subcellularLocation>
        <location evidence="1">Cell membrane</location>
        <topology evidence="1">Multi-pass membrane protein</topology>
    </subcellularLocation>
</comment>
<proteinExistence type="inferred from homology"/>
<dbReference type="Gene3D" id="1.20.1070.10">
    <property type="entry name" value="Rhodopsin 7-helix transmembrane proteins"/>
    <property type="match status" value="1"/>
</dbReference>
<feature type="transmembrane region" description="Helical" evidence="10">
    <location>
        <begin position="158"/>
        <end position="179"/>
    </location>
</feature>
<dbReference type="GO" id="GO:0043005">
    <property type="term" value="C:neuron projection"/>
    <property type="evidence" value="ECO:0000318"/>
    <property type="project" value="GO_Central"/>
</dbReference>
<dbReference type="EnsemblMetazoa" id="XM_030982028">
    <property type="protein sequence ID" value="XP_030837888"/>
    <property type="gene ID" value="LOC115922676"/>
</dbReference>
<feature type="transmembrane region" description="Helical" evidence="10">
    <location>
        <begin position="86"/>
        <end position="104"/>
    </location>
</feature>
<evidence type="ECO:0000313" key="13">
    <source>
        <dbReference type="Proteomes" id="UP000007110"/>
    </source>
</evidence>
<dbReference type="PRINTS" id="PR00237">
    <property type="entry name" value="GPCRRHODOPSN"/>
</dbReference>
<reference evidence="12" key="2">
    <citation type="submission" date="2021-01" db="UniProtKB">
        <authorList>
            <consortium name="EnsemblMetazoa"/>
        </authorList>
    </citation>
    <scope>IDENTIFICATION</scope>
</reference>
<dbReference type="RefSeq" id="XP_030837888.1">
    <property type="nucleotide sequence ID" value="XM_030982028.1"/>
</dbReference>
<evidence type="ECO:0000256" key="2">
    <source>
        <dbReference type="ARBA" id="ARBA00022475"/>
    </source>
</evidence>
<accession>A0A7M7NQ32</accession>
<evidence type="ECO:0000256" key="10">
    <source>
        <dbReference type="SAM" id="Phobius"/>
    </source>
</evidence>
<dbReference type="AlphaFoldDB" id="A0A7M7NQ32"/>
<feature type="transmembrane region" description="Helical" evidence="10">
    <location>
        <begin position="116"/>
        <end position="137"/>
    </location>
</feature>
<dbReference type="SMART" id="SM01381">
    <property type="entry name" value="7TM_GPCR_Srsx"/>
    <property type="match status" value="1"/>
</dbReference>
<evidence type="ECO:0000256" key="6">
    <source>
        <dbReference type="ARBA" id="ARBA00023136"/>
    </source>
</evidence>
<dbReference type="OrthoDB" id="5969463at2759"/>
<evidence type="ECO:0000259" key="11">
    <source>
        <dbReference type="PROSITE" id="PS50262"/>
    </source>
</evidence>
<feature type="transmembrane region" description="Helical" evidence="10">
    <location>
        <begin position="41"/>
        <end position="65"/>
    </location>
</feature>
<sequence>MAIRNVTMTCNHSTIFRCFPDFVNETVDDEALRRRLHSFEISVIVISCICLLVGVVGNALIVYIVPKKDMRSVCNVFVANLAIRDIFFLTTFGLAGIVEHAVYITNGNVLEVMPLISVYSLTVTILATSGLLVALAIDRYQSIGNPLQSRSKKSFYKAYTATALIWIVAFILPVVHLIFKTPDSKLRLVVVIVNTAVAYVIPLATICVCFVIIVIAVRQGQQVSGESDHLTRWEFKRKIRVLRMVKYIVLLFSLTWGVWWGLNIFIAYLKYKDIPITIGHEVARDVTGLMVLATSAINPFIYGLTNAYFNRHLKRILCWSCAPRSLHHTSVTRSPAEFPFSEPVQYSIVKRRFSHSNGSGLADKSDLRMSVVEIESAV</sequence>
<keyword evidence="7 9" id="KW-0675">Receptor</keyword>
<name>A0A7M7NQ32_STRPU</name>
<dbReference type="KEGG" id="spu:115922676"/>
<dbReference type="PANTHER" id="PTHR24229">
    <property type="entry name" value="NEUROPEPTIDES RECEPTOR"/>
    <property type="match status" value="1"/>
</dbReference>
<dbReference type="OMA" id="CNIFVAN"/>
<evidence type="ECO:0000256" key="7">
    <source>
        <dbReference type="ARBA" id="ARBA00023170"/>
    </source>
</evidence>
<comment type="similarity">
    <text evidence="9">Belongs to the G-protein coupled receptor 1 family.</text>
</comment>
<feature type="domain" description="G-protein coupled receptors family 1 profile" evidence="11">
    <location>
        <begin position="57"/>
        <end position="302"/>
    </location>
</feature>
<dbReference type="InterPro" id="IPR017452">
    <property type="entry name" value="GPCR_Rhodpsn_7TM"/>
</dbReference>
<feature type="transmembrane region" description="Helical" evidence="10">
    <location>
        <begin position="247"/>
        <end position="269"/>
    </location>
</feature>
<dbReference type="PROSITE" id="PS50262">
    <property type="entry name" value="G_PROTEIN_RECEP_F1_2"/>
    <property type="match status" value="1"/>
</dbReference>
<dbReference type="InterPro" id="IPR000276">
    <property type="entry name" value="GPCR_Rhodpsn"/>
</dbReference>
<keyword evidence="3 9" id="KW-0812">Transmembrane</keyword>
<keyword evidence="13" id="KW-1185">Reference proteome</keyword>
<dbReference type="GO" id="GO:0042923">
    <property type="term" value="F:neuropeptide binding"/>
    <property type="evidence" value="ECO:0000318"/>
    <property type="project" value="GO_Central"/>
</dbReference>
<dbReference type="SUPFAM" id="SSF81321">
    <property type="entry name" value="Family A G protein-coupled receptor-like"/>
    <property type="match status" value="1"/>
</dbReference>
<dbReference type="GO" id="GO:0004930">
    <property type="term" value="F:G protein-coupled receptor activity"/>
    <property type="evidence" value="ECO:0000318"/>
    <property type="project" value="GO_Central"/>
</dbReference>
<dbReference type="InParanoid" id="A0A7M7NQ32"/>
<feature type="transmembrane region" description="Helical" evidence="10">
    <location>
        <begin position="191"/>
        <end position="217"/>
    </location>
</feature>
<dbReference type="GeneID" id="115922676"/>
<keyword evidence="8 9" id="KW-0807">Transducer</keyword>